<dbReference type="InterPro" id="IPR036942">
    <property type="entry name" value="Beta-barrel_TonB_sf"/>
</dbReference>
<reference evidence="4" key="1">
    <citation type="submission" date="2023-03" db="EMBL/GenBank/DDBJ databases">
        <title>Andean soil-derived lignocellulolytic bacterial consortium as a source of novel taxa and putative plastic-active enzymes.</title>
        <authorList>
            <person name="Diaz-Garcia L."/>
            <person name="Chuvochina M."/>
            <person name="Feuerriegel G."/>
            <person name="Bunk B."/>
            <person name="Sproer C."/>
            <person name="Streit W.R."/>
            <person name="Rodriguez L.M."/>
            <person name="Overmann J."/>
            <person name="Jimenez D.J."/>
        </authorList>
    </citation>
    <scope>NUCLEOTIDE SEQUENCE</scope>
    <source>
        <strain evidence="4">MAG 26</strain>
    </source>
</reference>
<proteinExistence type="predicted"/>
<dbReference type="EMBL" id="CP119316">
    <property type="protein sequence ID" value="WEK45867.1"/>
    <property type="molecule type" value="Genomic_DNA"/>
</dbReference>
<gene>
    <name evidence="4" type="ORF">P0Y56_12635</name>
</gene>
<evidence type="ECO:0000313" key="4">
    <source>
        <dbReference type="EMBL" id="WEK45867.1"/>
    </source>
</evidence>
<protein>
    <submittedName>
        <fullName evidence="4">TonB-dependent receptor</fullName>
    </submittedName>
</protein>
<dbReference type="SUPFAM" id="SSF56935">
    <property type="entry name" value="Porins"/>
    <property type="match status" value="1"/>
</dbReference>
<keyword evidence="2" id="KW-0472">Membrane</keyword>
<dbReference type="Proteomes" id="UP001218362">
    <property type="component" value="Chromosome"/>
</dbReference>
<dbReference type="KEGG" id="acob:P0Y56_12635"/>
<accession>A0AAJ5X4V5</accession>
<dbReference type="GO" id="GO:0009279">
    <property type="term" value="C:cell outer membrane"/>
    <property type="evidence" value="ECO:0007669"/>
    <property type="project" value="UniProtKB-SubCell"/>
</dbReference>
<keyword evidence="4" id="KW-0675">Receptor</keyword>
<sequence>MLVNLGVRYKISDTLELHARAENLFDEDYQEVFTFKAPGRAIYGGVRARF</sequence>
<keyword evidence="3" id="KW-0998">Cell outer membrane</keyword>
<evidence type="ECO:0000256" key="3">
    <source>
        <dbReference type="ARBA" id="ARBA00023237"/>
    </source>
</evidence>
<organism evidence="4 5">
    <name type="scientific">Candidatus Andeanibacterium colombiense</name>
    <dbReference type="NCBI Taxonomy" id="3121345"/>
    <lineage>
        <taxon>Bacteria</taxon>
        <taxon>Pseudomonadati</taxon>
        <taxon>Pseudomonadota</taxon>
        <taxon>Alphaproteobacteria</taxon>
        <taxon>Sphingomonadales</taxon>
        <taxon>Sphingomonadaceae</taxon>
        <taxon>Candidatus Andeanibacterium</taxon>
    </lineage>
</organism>
<dbReference type="Gene3D" id="2.40.170.20">
    <property type="entry name" value="TonB-dependent receptor, beta-barrel domain"/>
    <property type="match status" value="1"/>
</dbReference>
<evidence type="ECO:0000256" key="1">
    <source>
        <dbReference type="ARBA" id="ARBA00004442"/>
    </source>
</evidence>
<evidence type="ECO:0000256" key="2">
    <source>
        <dbReference type="ARBA" id="ARBA00023136"/>
    </source>
</evidence>
<evidence type="ECO:0000313" key="5">
    <source>
        <dbReference type="Proteomes" id="UP001218362"/>
    </source>
</evidence>
<dbReference type="AlphaFoldDB" id="A0AAJ5X4V5"/>
<comment type="subcellular location">
    <subcellularLocation>
        <location evidence="1">Cell outer membrane</location>
    </subcellularLocation>
</comment>
<name>A0AAJ5X4V5_9SPHN</name>